<accession>A0ABR1E7I2</accession>
<sequence length="98" mass="11165">MSNCKLGPEWKTPISLSKRLKVSEKKSIFDLRLAMQQRVVGRGVAGVVLLAYEVEEKSLSDQGHEYEIASFDYEETCALPGKGEKFRMSRNNKEIIRD</sequence>
<name>A0ABR1E7I2_NECAM</name>
<keyword evidence="2" id="KW-1185">Reference proteome</keyword>
<proteinExistence type="predicted"/>
<protein>
    <submittedName>
        <fullName evidence="1">Uncharacterized protein</fullName>
    </submittedName>
</protein>
<dbReference type="EMBL" id="JAVFWL010000005">
    <property type="protein sequence ID" value="KAK6758593.1"/>
    <property type="molecule type" value="Genomic_DNA"/>
</dbReference>
<organism evidence="1 2">
    <name type="scientific">Necator americanus</name>
    <name type="common">Human hookworm</name>
    <dbReference type="NCBI Taxonomy" id="51031"/>
    <lineage>
        <taxon>Eukaryota</taxon>
        <taxon>Metazoa</taxon>
        <taxon>Ecdysozoa</taxon>
        <taxon>Nematoda</taxon>
        <taxon>Chromadorea</taxon>
        <taxon>Rhabditida</taxon>
        <taxon>Rhabditina</taxon>
        <taxon>Rhabditomorpha</taxon>
        <taxon>Strongyloidea</taxon>
        <taxon>Ancylostomatidae</taxon>
        <taxon>Bunostominae</taxon>
        <taxon>Necator</taxon>
    </lineage>
</organism>
<reference evidence="1 2" key="1">
    <citation type="submission" date="2023-08" db="EMBL/GenBank/DDBJ databases">
        <title>A Necator americanus chromosomal reference genome.</title>
        <authorList>
            <person name="Ilik V."/>
            <person name="Petrzelkova K.J."/>
            <person name="Pardy F."/>
            <person name="Fuh T."/>
            <person name="Niatou-Singa F.S."/>
            <person name="Gouil Q."/>
            <person name="Baker L."/>
            <person name="Ritchie M.E."/>
            <person name="Jex A.R."/>
            <person name="Gazzola D."/>
            <person name="Li H."/>
            <person name="Toshio Fujiwara R."/>
            <person name="Zhan B."/>
            <person name="Aroian R.V."/>
            <person name="Pafco B."/>
            <person name="Schwarz E.M."/>
        </authorList>
    </citation>
    <scope>NUCLEOTIDE SEQUENCE [LARGE SCALE GENOMIC DNA]</scope>
    <source>
        <strain evidence="1 2">Aroian</strain>
        <tissue evidence="1">Whole animal</tissue>
    </source>
</reference>
<comment type="caution">
    <text evidence="1">The sequence shown here is derived from an EMBL/GenBank/DDBJ whole genome shotgun (WGS) entry which is preliminary data.</text>
</comment>
<evidence type="ECO:0000313" key="2">
    <source>
        <dbReference type="Proteomes" id="UP001303046"/>
    </source>
</evidence>
<dbReference type="Proteomes" id="UP001303046">
    <property type="component" value="Unassembled WGS sequence"/>
</dbReference>
<evidence type="ECO:0000313" key="1">
    <source>
        <dbReference type="EMBL" id="KAK6758593.1"/>
    </source>
</evidence>
<gene>
    <name evidence="1" type="primary">Necator_chrV.g20845</name>
    <name evidence="1" type="ORF">RB195_016052</name>
</gene>